<dbReference type="SUPFAM" id="SSF54862">
    <property type="entry name" value="4Fe-4S ferredoxins"/>
    <property type="match status" value="1"/>
</dbReference>
<dbReference type="RefSeq" id="WP_021170522.1">
    <property type="nucleotide sequence ID" value="NZ_CTRP01000014.1"/>
</dbReference>
<dbReference type="PANTHER" id="PTHR43082">
    <property type="entry name" value="FERREDOXIN-LIKE"/>
    <property type="match status" value="1"/>
</dbReference>
<dbReference type="PIRSF" id="PIRSF036548">
    <property type="entry name" value="Fdx_FixX"/>
    <property type="match status" value="1"/>
</dbReference>
<organism evidence="7 8">
    <name type="scientific">Sporomusa ovata</name>
    <dbReference type="NCBI Taxonomy" id="2378"/>
    <lineage>
        <taxon>Bacteria</taxon>
        <taxon>Bacillati</taxon>
        <taxon>Bacillota</taxon>
        <taxon>Negativicutes</taxon>
        <taxon>Selenomonadales</taxon>
        <taxon>Sporomusaceae</taxon>
        <taxon>Sporomusa</taxon>
    </lineage>
</organism>
<dbReference type="InterPro" id="IPR017896">
    <property type="entry name" value="4Fe4S_Fe-S-bd"/>
</dbReference>
<evidence type="ECO:0000313" key="7">
    <source>
        <dbReference type="EMBL" id="CQR74540.1"/>
    </source>
</evidence>
<dbReference type="Proteomes" id="UP000049855">
    <property type="component" value="Unassembled WGS sequence"/>
</dbReference>
<sequence length="94" mass="10687">MQLQDKIVLIHFNPDNSMQHVAVQNQEHCLTCEEKQCLTICPTGVFKWDCHSGSPILVHYKQCVECGACRLICRFDNILFEYPPGGMGVAYREG</sequence>
<keyword evidence="3" id="KW-0249">Electron transport</keyword>
<dbReference type="PROSITE" id="PS51379">
    <property type="entry name" value="4FE4S_FER_2"/>
    <property type="match status" value="2"/>
</dbReference>
<evidence type="ECO:0000256" key="4">
    <source>
        <dbReference type="ARBA" id="ARBA00023004"/>
    </source>
</evidence>
<evidence type="ECO:0000313" key="8">
    <source>
        <dbReference type="Proteomes" id="UP000049855"/>
    </source>
</evidence>
<evidence type="ECO:0000256" key="2">
    <source>
        <dbReference type="ARBA" id="ARBA00022723"/>
    </source>
</evidence>
<evidence type="ECO:0000256" key="3">
    <source>
        <dbReference type="ARBA" id="ARBA00022982"/>
    </source>
</evidence>
<dbReference type="PANTHER" id="PTHR43082:SF3">
    <property type="entry name" value="FERREDOXIN-LIKE PROTEIN YDIT"/>
    <property type="match status" value="1"/>
</dbReference>
<dbReference type="GO" id="GO:0051536">
    <property type="term" value="F:iron-sulfur cluster binding"/>
    <property type="evidence" value="ECO:0007669"/>
    <property type="project" value="UniProtKB-KW"/>
</dbReference>
<keyword evidence="5" id="KW-0411">Iron-sulfur</keyword>
<dbReference type="AlphaFoldDB" id="A0A0U1L4E5"/>
<keyword evidence="2" id="KW-0479">Metal-binding</keyword>
<dbReference type="GO" id="GO:0005506">
    <property type="term" value="F:iron ion binding"/>
    <property type="evidence" value="ECO:0007669"/>
    <property type="project" value="InterPro"/>
</dbReference>
<evidence type="ECO:0000259" key="6">
    <source>
        <dbReference type="PROSITE" id="PS51379"/>
    </source>
</evidence>
<proteinExistence type="predicted"/>
<evidence type="ECO:0000256" key="1">
    <source>
        <dbReference type="ARBA" id="ARBA00022448"/>
    </source>
</evidence>
<keyword evidence="8" id="KW-1185">Reference proteome</keyword>
<feature type="domain" description="4Fe-4S ferredoxin-type" evidence="6">
    <location>
        <begin position="54"/>
        <end position="83"/>
    </location>
</feature>
<keyword evidence="4" id="KW-0408">Iron</keyword>
<reference evidence="8" key="1">
    <citation type="submission" date="2015-03" db="EMBL/GenBank/DDBJ databases">
        <authorList>
            <person name="Nijsse Bart"/>
        </authorList>
    </citation>
    <scope>NUCLEOTIDE SEQUENCE [LARGE SCALE GENOMIC DNA]</scope>
</reference>
<accession>A0A0U1L4E5</accession>
<name>A0A0U1L4E5_9FIRM</name>
<dbReference type="Gene3D" id="3.30.70.20">
    <property type="match status" value="1"/>
</dbReference>
<keyword evidence="1" id="KW-0813">Transport</keyword>
<dbReference type="EMBL" id="CTRP01000014">
    <property type="protein sequence ID" value="CQR74540.1"/>
    <property type="molecule type" value="Genomic_DNA"/>
</dbReference>
<gene>
    <name evidence="7" type="ORF">SpAn4DRAFT_1002</name>
</gene>
<protein>
    <submittedName>
        <fullName evidence="7">Ferredoxin-like protein</fullName>
    </submittedName>
</protein>
<evidence type="ECO:0000256" key="5">
    <source>
        <dbReference type="ARBA" id="ARBA00023014"/>
    </source>
</evidence>
<feature type="domain" description="4Fe-4S ferredoxin-type" evidence="6">
    <location>
        <begin position="19"/>
        <end position="51"/>
    </location>
</feature>
<dbReference type="InterPro" id="IPR012206">
    <property type="entry name" value="Fd_FixX"/>
</dbReference>